<protein>
    <recommendedName>
        <fullName evidence="2">Integrase catalytic domain-containing protein</fullName>
    </recommendedName>
</protein>
<evidence type="ECO:0000313" key="3">
    <source>
        <dbReference type="EMBL" id="ETO05178.1"/>
    </source>
</evidence>
<keyword evidence="4" id="KW-1185">Reference proteome</keyword>
<gene>
    <name evidence="3" type="ORF">RFI_32218</name>
</gene>
<feature type="compositionally biased region" description="Basic and acidic residues" evidence="1">
    <location>
        <begin position="286"/>
        <end position="303"/>
    </location>
</feature>
<comment type="caution">
    <text evidence="3">The sequence shown here is derived from an EMBL/GenBank/DDBJ whole genome shotgun (WGS) entry which is preliminary data.</text>
</comment>
<dbReference type="Pfam" id="PF00665">
    <property type="entry name" value="rve"/>
    <property type="match status" value="1"/>
</dbReference>
<dbReference type="Gene3D" id="3.30.420.10">
    <property type="entry name" value="Ribonuclease H-like superfamily/Ribonuclease H"/>
    <property type="match status" value="1"/>
</dbReference>
<dbReference type="InterPro" id="IPR050951">
    <property type="entry name" value="Retrovirus_Pol_polyprotein"/>
</dbReference>
<dbReference type="AlphaFoldDB" id="X6LTB4"/>
<proteinExistence type="predicted"/>
<dbReference type="PROSITE" id="PS50994">
    <property type="entry name" value="INTEGRASE"/>
    <property type="match status" value="1"/>
</dbReference>
<dbReference type="InterPro" id="IPR012337">
    <property type="entry name" value="RNaseH-like_sf"/>
</dbReference>
<dbReference type="GO" id="GO:0015074">
    <property type="term" value="P:DNA integration"/>
    <property type="evidence" value="ECO:0007669"/>
    <property type="project" value="InterPro"/>
</dbReference>
<evidence type="ECO:0000259" key="2">
    <source>
        <dbReference type="PROSITE" id="PS50994"/>
    </source>
</evidence>
<evidence type="ECO:0000256" key="1">
    <source>
        <dbReference type="SAM" id="MobiDB-lite"/>
    </source>
</evidence>
<organism evidence="3 4">
    <name type="scientific">Reticulomyxa filosa</name>
    <dbReference type="NCBI Taxonomy" id="46433"/>
    <lineage>
        <taxon>Eukaryota</taxon>
        <taxon>Sar</taxon>
        <taxon>Rhizaria</taxon>
        <taxon>Retaria</taxon>
        <taxon>Foraminifera</taxon>
        <taxon>Monothalamids</taxon>
        <taxon>Reticulomyxidae</taxon>
        <taxon>Reticulomyxa</taxon>
    </lineage>
</organism>
<dbReference type="InterPro" id="IPR001584">
    <property type="entry name" value="Integrase_cat-core"/>
</dbReference>
<dbReference type="EMBL" id="ASPP01028434">
    <property type="protein sequence ID" value="ETO05178.1"/>
    <property type="molecule type" value="Genomic_DNA"/>
</dbReference>
<dbReference type="PANTHER" id="PTHR37984:SF5">
    <property type="entry name" value="PROTEIN NYNRIN-LIKE"/>
    <property type="match status" value="1"/>
</dbReference>
<evidence type="ECO:0000313" key="4">
    <source>
        <dbReference type="Proteomes" id="UP000023152"/>
    </source>
</evidence>
<dbReference type="OMA" id="CHPGTHR"/>
<dbReference type="SUPFAM" id="SSF53098">
    <property type="entry name" value="Ribonuclease H-like"/>
    <property type="match status" value="1"/>
</dbReference>
<dbReference type="GO" id="GO:0003676">
    <property type="term" value="F:nucleic acid binding"/>
    <property type="evidence" value="ECO:0007669"/>
    <property type="project" value="InterPro"/>
</dbReference>
<dbReference type="OrthoDB" id="6378606at2759"/>
<dbReference type="Proteomes" id="UP000023152">
    <property type="component" value="Unassembled WGS sequence"/>
</dbReference>
<sequence>HFPATRPFQMVALDIVSPLPEAENGYQYIFTMIDRFTRYVAAVPLKTSTAKEVTLAFTNEWIYRHGIPETILSDNGAQFTGKVAECMSEIMGIKQAFTSSYHPQTNGMLERFHRYLKKRLGLDITDNCEWTLFLPAIVTSYNIAPNKMTMVSPHELIYGEKFKLITDNTLKVFNGKKDSDYESLHEYKGTLQKQLKILRDGALKTQSVYDTKRKRFENKLKHKDNFEIGDSALLFVGDQRVGNKAKLLPKFVGPYTVIQRMSPVTLRIQSEKGFQKTVHASKIRKLNMEDKNPKRVSEEHVEEGPPPLEPVDLQST</sequence>
<name>X6LTB4_RETFI</name>
<feature type="non-terminal residue" evidence="3">
    <location>
        <position position="1"/>
    </location>
</feature>
<feature type="region of interest" description="Disordered" evidence="1">
    <location>
        <begin position="285"/>
        <end position="316"/>
    </location>
</feature>
<dbReference type="InterPro" id="IPR036397">
    <property type="entry name" value="RNaseH_sf"/>
</dbReference>
<dbReference type="FunFam" id="3.30.420.10:FF:000032">
    <property type="entry name" value="Retrovirus-related Pol polyprotein from transposon 297-like Protein"/>
    <property type="match status" value="1"/>
</dbReference>
<accession>X6LTB4</accession>
<reference evidence="3 4" key="1">
    <citation type="journal article" date="2013" name="Curr. Biol.">
        <title>The Genome of the Foraminiferan Reticulomyxa filosa.</title>
        <authorList>
            <person name="Glockner G."/>
            <person name="Hulsmann N."/>
            <person name="Schleicher M."/>
            <person name="Noegel A.A."/>
            <person name="Eichinger L."/>
            <person name="Gallinger C."/>
            <person name="Pawlowski J."/>
            <person name="Sierra R."/>
            <person name="Euteneuer U."/>
            <person name="Pillet L."/>
            <person name="Moustafa A."/>
            <person name="Platzer M."/>
            <person name="Groth M."/>
            <person name="Szafranski K."/>
            <person name="Schliwa M."/>
        </authorList>
    </citation>
    <scope>NUCLEOTIDE SEQUENCE [LARGE SCALE GENOMIC DNA]</scope>
</reference>
<feature type="domain" description="Integrase catalytic" evidence="2">
    <location>
        <begin position="3"/>
        <end position="161"/>
    </location>
</feature>
<dbReference type="PANTHER" id="PTHR37984">
    <property type="entry name" value="PROTEIN CBG26694"/>
    <property type="match status" value="1"/>
</dbReference>